<dbReference type="AlphaFoldDB" id="B7KH35"/>
<dbReference type="HOGENOM" id="CLU_175353_0_0_3"/>
<protein>
    <submittedName>
        <fullName evidence="1">Uncharacterized protein</fullName>
    </submittedName>
</protein>
<accession>B7KH35</accession>
<dbReference type="Proteomes" id="UP000002384">
    <property type="component" value="Chromosome"/>
</dbReference>
<proteinExistence type="predicted"/>
<organism evidence="1 2">
    <name type="scientific">Gloeothece citriformis (strain PCC 7424)</name>
    <name type="common">Cyanothece sp. (strain PCC 7424)</name>
    <dbReference type="NCBI Taxonomy" id="65393"/>
    <lineage>
        <taxon>Bacteria</taxon>
        <taxon>Bacillati</taxon>
        <taxon>Cyanobacteriota</taxon>
        <taxon>Cyanophyceae</taxon>
        <taxon>Oscillatoriophycideae</taxon>
        <taxon>Chroococcales</taxon>
        <taxon>Aphanothecaceae</taxon>
        <taxon>Gloeothece</taxon>
        <taxon>Gloeothece citriformis</taxon>
    </lineage>
</organism>
<reference evidence="2" key="1">
    <citation type="journal article" date="2011" name="MBio">
        <title>Novel metabolic attributes of the genus Cyanothece, comprising a group of unicellular nitrogen-fixing Cyanobacteria.</title>
        <authorList>
            <person name="Bandyopadhyay A."/>
            <person name="Elvitigala T."/>
            <person name="Welsh E."/>
            <person name="Stockel J."/>
            <person name="Liberton M."/>
            <person name="Min H."/>
            <person name="Sherman L.A."/>
            <person name="Pakrasi H.B."/>
        </authorList>
    </citation>
    <scope>NUCLEOTIDE SEQUENCE [LARGE SCALE GENOMIC DNA]</scope>
    <source>
        <strain evidence="2">PCC 7424</strain>
    </source>
</reference>
<dbReference type="EMBL" id="CP001291">
    <property type="protein sequence ID" value="ACK69244.1"/>
    <property type="molecule type" value="Genomic_DNA"/>
</dbReference>
<dbReference type="STRING" id="65393.PCC7424_0788"/>
<dbReference type="eggNOG" id="ENOG5032SS1">
    <property type="taxonomic scope" value="Bacteria"/>
</dbReference>
<evidence type="ECO:0000313" key="2">
    <source>
        <dbReference type="Proteomes" id="UP000002384"/>
    </source>
</evidence>
<evidence type="ECO:0000313" key="1">
    <source>
        <dbReference type="EMBL" id="ACK69244.1"/>
    </source>
</evidence>
<dbReference type="KEGG" id="cyc:PCC7424_0788"/>
<name>B7KH35_GLOC7</name>
<gene>
    <name evidence="1" type="ordered locus">PCC7424_0788</name>
</gene>
<dbReference type="RefSeq" id="WP_012598191.1">
    <property type="nucleotide sequence ID" value="NC_011729.1"/>
</dbReference>
<sequence length="89" mass="10449">MLSIQLDPETEAYLTEILSAEKTTSSELLKRLIYEHWLSLKPRQTLIERRGGHPQHLLQDAPSNLSLRENRKKAVSEYIKQRHQKIQSE</sequence>
<dbReference type="OrthoDB" id="462249at2"/>
<keyword evidence="2" id="KW-1185">Reference proteome</keyword>